<dbReference type="Gramene" id="Jr16_02100_p1">
    <property type="protein sequence ID" value="cds.Jr16_02100_p1"/>
    <property type="gene ID" value="Jr16_02100"/>
</dbReference>
<evidence type="ECO:0000256" key="1">
    <source>
        <dbReference type="ARBA" id="ARBA00022679"/>
    </source>
</evidence>
<accession>A0A2I4H0V2</accession>
<dbReference type="PROSITE" id="PS50011">
    <property type="entry name" value="PROTEIN_KINASE_DOM"/>
    <property type="match status" value="1"/>
</dbReference>
<dbReference type="InterPro" id="IPR000719">
    <property type="entry name" value="Prot_kinase_dom"/>
</dbReference>
<dbReference type="SMART" id="SM00220">
    <property type="entry name" value="S_TKc"/>
    <property type="match status" value="1"/>
</dbReference>
<dbReference type="AlphaFoldDB" id="A0A2I4H0V2"/>
<evidence type="ECO:0000313" key="7">
    <source>
        <dbReference type="Proteomes" id="UP000235220"/>
    </source>
</evidence>
<evidence type="ECO:0000256" key="3">
    <source>
        <dbReference type="ARBA" id="ARBA00022777"/>
    </source>
</evidence>
<dbReference type="GO" id="GO:0004674">
    <property type="term" value="F:protein serine/threonine kinase activity"/>
    <property type="evidence" value="ECO:0007669"/>
    <property type="project" value="UniProtKB-KW"/>
</dbReference>
<keyword evidence="3" id="KW-0418">Kinase</keyword>
<keyword evidence="2 5" id="KW-0547">Nucleotide-binding</keyword>
<dbReference type="InterPro" id="IPR017441">
    <property type="entry name" value="Protein_kinase_ATP_BS"/>
</dbReference>
<gene>
    <name evidence="8" type="primary">LOC109012534</name>
</gene>
<dbReference type="PROSITE" id="PS00107">
    <property type="entry name" value="PROTEIN_KINASE_ATP"/>
    <property type="match status" value="1"/>
</dbReference>
<dbReference type="OrthoDB" id="1923451at2759"/>
<reference evidence="8" key="1">
    <citation type="submission" date="2025-08" db="UniProtKB">
        <authorList>
            <consortium name="RefSeq"/>
        </authorList>
    </citation>
    <scope>IDENTIFICATION</scope>
    <source>
        <tissue evidence="8">Leaves</tissue>
    </source>
</reference>
<evidence type="ECO:0000313" key="8">
    <source>
        <dbReference type="RefSeq" id="XP_018849780.1"/>
    </source>
</evidence>
<evidence type="ECO:0000259" key="6">
    <source>
        <dbReference type="PROSITE" id="PS50011"/>
    </source>
</evidence>
<dbReference type="Proteomes" id="UP000235220">
    <property type="component" value="Chromosome 16"/>
</dbReference>
<dbReference type="PANTHER" id="PTHR48055">
    <property type="entry name" value="LEUCINE-RICH REPEAT RECEPTOR PROTEIN KINASE EMS1"/>
    <property type="match status" value="1"/>
</dbReference>
<name>A0A2I4H0V2_JUGRE</name>
<dbReference type="InterPro" id="IPR011009">
    <property type="entry name" value="Kinase-like_dom_sf"/>
</dbReference>
<dbReference type="SUPFAM" id="SSF56112">
    <property type="entry name" value="Protein kinase-like (PK-like)"/>
    <property type="match status" value="1"/>
</dbReference>
<dbReference type="InterPro" id="IPR051564">
    <property type="entry name" value="LRR_receptor-like_kinase"/>
</dbReference>
<dbReference type="STRING" id="51240.A0A2I4H0V2"/>
<proteinExistence type="inferred from homology"/>
<dbReference type="InterPro" id="IPR008271">
    <property type="entry name" value="Ser/Thr_kinase_AS"/>
</dbReference>
<dbReference type="RefSeq" id="XP_018849780.1">
    <property type="nucleotide sequence ID" value="XM_018994235.1"/>
</dbReference>
<evidence type="ECO:0000256" key="2">
    <source>
        <dbReference type="ARBA" id="ARBA00022741"/>
    </source>
</evidence>
<evidence type="ECO:0000256" key="4">
    <source>
        <dbReference type="ARBA" id="ARBA00022840"/>
    </source>
</evidence>
<keyword evidence="7" id="KW-1185">Reference proteome</keyword>
<dbReference type="PROSITE" id="PS00108">
    <property type="entry name" value="PROTEIN_KINASE_ST"/>
    <property type="match status" value="1"/>
</dbReference>
<dbReference type="PANTHER" id="PTHR48055:SF57">
    <property type="entry name" value="PROTEIN KINASE DOMAIN-CONTAINING PROTEIN"/>
    <property type="match status" value="1"/>
</dbReference>
<feature type="domain" description="Protein kinase" evidence="6">
    <location>
        <begin position="1"/>
        <end position="222"/>
    </location>
</feature>
<sequence>MDSHVVNYREAVQSLALGFSSSPFIHHPIGTTLLGTGGFGSVYKSALFDGTIVAVKVQCFQKIRCRMQGIMLDVAWALAYLLHGQSKFVVHCDLKPSNILLDEDMIAHIGDFGIAKMLIKNKEATQTKTLGTLGYIAPEGTMSIKADTYSYGIILLEMITRKKTSDDMFAGELTLRQWINVSFQNKMMEVVDDGLRCSKELPNERINIKDVIVKLDKIKLLLSENGNKGI</sequence>
<organism evidence="7 8">
    <name type="scientific">Juglans regia</name>
    <name type="common">English walnut</name>
    <dbReference type="NCBI Taxonomy" id="51240"/>
    <lineage>
        <taxon>Eukaryota</taxon>
        <taxon>Viridiplantae</taxon>
        <taxon>Streptophyta</taxon>
        <taxon>Embryophyta</taxon>
        <taxon>Tracheophyta</taxon>
        <taxon>Spermatophyta</taxon>
        <taxon>Magnoliopsida</taxon>
        <taxon>eudicotyledons</taxon>
        <taxon>Gunneridae</taxon>
        <taxon>Pentapetalae</taxon>
        <taxon>rosids</taxon>
        <taxon>fabids</taxon>
        <taxon>Fagales</taxon>
        <taxon>Juglandaceae</taxon>
        <taxon>Juglans</taxon>
    </lineage>
</organism>
<keyword evidence="4 5" id="KW-0067">ATP-binding</keyword>
<dbReference type="GO" id="GO:0005524">
    <property type="term" value="F:ATP binding"/>
    <property type="evidence" value="ECO:0007669"/>
    <property type="project" value="UniProtKB-UniRule"/>
</dbReference>
<keyword evidence="5" id="KW-0723">Serine/threonine-protein kinase</keyword>
<dbReference type="KEGG" id="jre:109012534"/>
<keyword evidence="1" id="KW-0808">Transferase</keyword>
<dbReference type="GeneID" id="109012534"/>
<dbReference type="Pfam" id="PF00069">
    <property type="entry name" value="Pkinase"/>
    <property type="match status" value="1"/>
</dbReference>
<evidence type="ECO:0000256" key="5">
    <source>
        <dbReference type="RuleBase" id="RU000304"/>
    </source>
</evidence>
<dbReference type="Gene3D" id="1.10.510.10">
    <property type="entry name" value="Transferase(Phosphotransferase) domain 1"/>
    <property type="match status" value="1"/>
</dbReference>
<comment type="similarity">
    <text evidence="5">Belongs to the protein kinase superfamily.</text>
</comment>
<protein>
    <submittedName>
        <fullName evidence="8">Receptor kinase-like protein Xa21</fullName>
    </submittedName>
</protein>